<protein>
    <submittedName>
        <fullName evidence="1">Uncharacterized protein</fullName>
    </submittedName>
</protein>
<accession>A0A936NGJ8</accession>
<evidence type="ECO:0000313" key="2">
    <source>
        <dbReference type="Proteomes" id="UP000727993"/>
    </source>
</evidence>
<reference evidence="1 2" key="1">
    <citation type="submission" date="2020-10" db="EMBL/GenBank/DDBJ databases">
        <title>Connecting structure to function with the recovery of over 1000 high-quality activated sludge metagenome-assembled genomes encoding full-length rRNA genes using long-read sequencing.</title>
        <authorList>
            <person name="Singleton C.M."/>
            <person name="Petriglieri F."/>
            <person name="Kristensen J.M."/>
            <person name="Kirkegaard R.H."/>
            <person name="Michaelsen T.Y."/>
            <person name="Andersen M.H."/>
            <person name="Karst S.M."/>
            <person name="Dueholm M.S."/>
            <person name="Nielsen P.H."/>
            <person name="Albertsen M."/>
        </authorList>
    </citation>
    <scope>NUCLEOTIDE SEQUENCE [LARGE SCALE GENOMIC DNA]</scope>
    <source>
        <strain evidence="1">Lyne_18-Q3-R50-59_MAXAC.006</strain>
    </source>
</reference>
<dbReference type="EMBL" id="JADJZA010000011">
    <property type="protein sequence ID" value="MBK9298988.1"/>
    <property type="molecule type" value="Genomic_DNA"/>
</dbReference>
<dbReference type="Proteomes" id="UP000727993">
    <property type="component" value="Unassembled WGS sequence"/>
</dbReference>
<name>A0A936NGJ8_9ACTN</name>
<sequence length="111" mass="12366">MTSERRIVRTLPSFFNDVDRQFPPERGSNGEPSAVDFQSYDLLEIVELFATGFDDLPELIVGRPDYRVMISAGRMVSAFSVVGQLAPDEAIELIALEVENDAGPYEPEEGR</sequence>
<proteinExistence type="predicted"/>
<evidence type="ECO:0000313" key="1">
    <source>
        <dbReference type="EMBL" id="MBK9298988.1"/>
    </source>
</evidence>
<comment type="caution">
    <text evidence="1">The sequence shown here is derived from an EMBL/GenBank/DDBJ whole genome shotgun (WGS) entry which is preliminary data.</text>
</comment>
<gene>
    <name evidence="1" type="ORF">IPN02_19615</name>
</gene>
<organism evidence="1 2">
    <name type="scientific">Candidatus Neomicrothrix subdominans</name>
    <dbReference type="NCBI Taxonomy" id="2954438"/>
    <lineage>
        <taxon>Bacteria</taxon>
        <taxon>Bacillati</taxon>
        <taxon>Actinomycetota</taxon>
        <taxon>Acidimicrobiia</taxon>
        <taxon>Acidimicrobiales</taxon>
        <taxon>Microthrixaceae</taxon>
        <taxon>Candidatus Neomicrothrix</taxon>
    </lineage>
</organism>
<dbReference type="AlphaFoldDB" id="A0A936NGJ8"/>